<keyword evidence="3" id="KW-1185">Reference proteome</keyword>
<organism evidence="2 3">
    <name type="scientific">Porphyra umbilicalis</name>
    <name type="common">Purple laver</name>
    <name type="synonym">Red alga</name>
    <dbReference type="NCBI Taxonomy" id="2786"/>
    <lineage>
        <taxon>Eukaryota</taxon>
        <taxon>Rhodophyta</taxon>
        <taxon>Bangiophyceae</taxon>
        <taxon>Bangiales</taxon>
        <taxon>Bangiaceae</taxon>
        <taxon>Porphyra</taxon>
    </lineage>
</organism>
<evidence type="ECO:0000313" key="3">
    <source>
        <dbReference type="Proteomes" id="UP000218209"/>
    </source>
</evidence>
<dbReference type="EMBL" id="KV919101">
    <property type="protein sequence ID" value="OSX71892.1"/>
    <property type="molecule type" value="Genomic_DNA"/>
</dbReference>
<evidence type="ECO:0000313" key="2">
    <source>
        <dbReference type="EMBL" id="OSX71892.1"/>
    </source>
</evidence>
<name>A0A1X6NTF1_PORUM</name>
<sequence length="958" mass="100092">MYKIQTQNEPPPRAVERGPPSSAARGRRCCGTGTQGPPRILRRRRCVDRQPNLAGDDRVESGVKTPVPGQPTKHDLHRLAATARDPPGTVHDGRFLMMRLHVHVHTSLINLSVLIVVSHDMAAWSTPIVCRSNLERSHLVGHSLRGNVDSLAASDKAEPFAAGAECTAGHREVPADTICAYDHVAKYLNRSEAVKPAAGELDERVPPPALPPGDAAASAGARGEGQWEARTAGSGARAHGALPASLRVPWNSEEVFRCSPTRNFARARVWVSPPLPPRHPPASTSPARTAAADAPRRAAAGRTARRACQVRGGAAPPPPPPRRRGGSADGGGARRGAPPHTSPPRHGLTGGRRRRRRQRPLGAGARAGIGAAAPPTAAAAAAAALATAATTTGGGGGGAFCSLDHDGRCRFWARKAATTDCGDPTVAVVSVGRVQRRQGAVGGWGGGIAAAPGSVGGGGRGGCLRRTRSKRANAARPPWALAAAAPAPKIGGRRRHRGWLAAPVCRSPYDRLRRVAGGGSGKRVIAHSAAVVGGGVVDARPCGLDRRPAASRLVLGAASAAAHAARCVDEVGVAPGKRLGGMRRPLIAVEGGSGGRVTPATTATDLPSLRWAAGRSPPRSSAVAAAVVHASVTGGQPPCHRDDAERRRRLRLLCWRGRVRPAVDRRQRRWGLGASTLPPPRPDVARETGGTPCGWDCGVVAAHIVASGGGASRGCCSRDTCRERANPARLPSAVTADTAHPTMGGRARLHGLCRDQEADVHVRAGGGRPHRGRVTWPQRLPQGAGLRHPGGPHPGGWGSRHRSRCCAERPRTRCARGGDSGGGSTSEGASVRASASAVPTLMSASTPMAGRSPARRAATAAAAASTGRTWSVVGAQQYRRVARLRHGQRSHTRTVQSVGTGGSKSPCWDQTGWFETPPKRPYWTGLHWTVSVNGADDRMRSSYRHGRQNFKFLAEDFD</sequence>
<reference evidence="2 3" key="1">
    <citation type="submission" date="2017-03" db="EMBL/GenBank/DDBJ databases">
        <title>WGS assembly of Porphyra umbilicalis.</title>
        <authorList>
            <person name="Brawley S.H."/>
            <person name="Blouin N.A."/>
            <person name="Ficko-Blean E."/>
            <person name="Wheeler G.L."/>
            <person name="Lohr M."/>
            <person name="Goodson H.V."/>
            <person name="Jenkins J.W."/>
            <person name="Blaby-Haas C.E."/>
            <person name="Helliwell K.E."/>
            <person name="Chan C."/>
            <person name="Marriage T."/>
            <person name="Bhattacharya D."/>
            <person name="Klein A.S."/>
            <person name="Badis Y."/>
            <person name="Brodie J."/>
            <person name="Cao Y."/>
            <person name="Collen J."/>
            <person name="Dittami S.M."/>
            <person name="Gachon C.M."/>
            <person name="Green B.R."/>
            <person name="Karpowicz S."/>
            <person name="Kim J.W."/>
            <person name="Kudahl U."/>
            <person name="Lin S."/>
            <person name="Michel G."/>
            <person name="Mittag M."/>
            <person name="Olson B.J."/>
            <person name="Pangilinan J."/>
            <person name="Peng Y."/>
            <person name="Qiu H."/>
            <person name="Shu S."/>
            <person name="Singer J.T."/>
            <person name="Smith A.G."/>
            <person name="Sprecher B.N."/>
            <person name="Wagner V."/>
            <person name="Wang W."/>
            <person name="Wang Z.-Y."/>
            <person name="Yan J."/>
            <person name="Yarish C."/>
            <person name="Zoeuner-Riek S."/>
            <person name="Zhuang Y."/>
            <person name="Zou Y."/>
            <person name="Lindquist E.A."/>
            <person name="Grimwood J."/>
            <person name="Barry K."/>
            <person name="Rokhsar D.S."/>
            <person name="Schmutz J."/>
            <person name="Stiller J.W."/>
            <person name="Grossman A.R."/>
            <person name="Prochnik S.E."/>
        </authorList>
    </citation>
    <scope>NUCLEOTIDE SEQUENCE [LARGE SCALE GENOMIC DNA]</scope>
    <source>
        <strain evidence="2">4086291</strain>
    </source>
</reference>
<feature type="compositionally biased region" description="Low complexity" evidence="1">
    <location>
        <begin position="212"/>
        <end position="221"/>
    </location>
</feature>
<dbReference type="AlphaFoldDB" id="A0A1X6NTF1"/>
<dbReference type="Proteomes" id="UP000218209">
    <property type="component" value="Unassembled WGS sequence"/>
</dbReference>
<feature type="region of interest" description="Disordered" evidence="1">
    <location>
        <begin position="764"/>
        <end position="834"/>
    </location>
</feature>
<evidence type="ECO:0000256" key="1">
    <source>
        <dbReference type="SAM" id="MobiDB-lite"/>
    </source>
</evidence>
<feature type="region of interest" description="Disordered" evidence="1">
    <location>
        <begin position="272"/>
        <end position="358"/>
    </location>
</feature>
<feature type="compositionally biased region" description="Low complexity" evidence="1">
    <location>
        <begin position="281"/>
        <end position="302"/>
    </location>
</feature>
<proteinExistence type="predicted"/>
<gene>
    <name evidence="2" type="ORF">BU14_0492s0012</name>
</gene>
<feature type="region of interest" description="Disordered" evidence="1">
    <location>
        <begin position="51"/>
        <end position="73"/>
    </location>
</feature>
<feature type="region of interest" description="Disordered" evidence="1">
    <location>
        <begin position="1"/>
        <end position="38"/>
    </location>
</feature>
<feature type="compositionally biased region" description="Low complexity" evidence="1">
    <location>
        <begin position="335"/>
        <end position="347"/>
    </location>
</feature>
<feature type="region of interest" description="Disordered" evidence="1">
    <location>
        <begin position="201"/>
        <end position="237"/>
    </location>
</feature>
<protein>
    <submittedName>
        <fullName evidence="2">Uncharacterized protein</fullName>
    </submittedName>
</protein>
<accession>A0A1X6NTF1</accession>